<name>A0A7X0BX44_9ACTN</name>
<keyword evidence="3" id="KW-0804">Transcription</keyword>
<dbReference type="SMART" id="SM00419">
    <property type="entry name" value="HTH_CRP"/>
    <property type="match status" value="1"/>
</dbReference>
<dbReference type="InterPro" id="IPR012318">
    <property type="entry name" value="HTH_CRP"/>
</dbReference>
<accession>A0A7X0BX44</accession>
<gene>
    <name evidence="6" type="ORF">FHU36_000707</name>
</gene>
<dbReference type="Pfam" id="PF13545">
    <property type="entry name" value="HTH_Crp_2"/>
    <property type="match status" value="1"/>
</dbReference>
<feature type="domain" description="HTH crp-type" evidence="5">
    <location>
        <begin position="84"/>
        <end position="147"/>
    </location>
</feature>
<keyword evidence="7" id="KW-1185">Reference proteome</keyword>
<dbReference type="InterPro" id="IPR018488">
    <property type="entry name" value="cNMP-bd_CS"/>
</dbReference>
<protein>
    <submittedName>
        <fullName evidence="6">CRP-like cAMP-binding protein</fullName>
    </submittedName>
</protein>
<dbReference type="InterPro" id="IPR000595">
    <property type="entry name" value="cNMP-bd_dom"/>
</dbReference>
<evidence type="ECO:0000256" key="3">
    <source>
        <dbReference type="ARBA" id="ARBA00023163"/>
    </source>
</evidence>
<evidence type="ECO:0000313" key="6">
    <source>
        <dbReference type="EMBL" id="MBB6344198.1"/>
    </source>
</evidence>
<feature type="domain" description="Cyclic nucleotide-binding" evidence="4">
    <location>
        <begin position="1"/>
        <end position="54"/>
    </location>
</feature>
<dbReference type="GO" id="GO:0006355">
    <property type="term" value="P:regulation of DNA-templated transcription"/>
    <property type="evidence" value="ECO:0007669"/>
    <property type="project" value="InterPro"/>
</dbReference>
<organism evidence="6 7">
    <name type="scientific">Nonomuraea muscovyensis</name>
    <dbReference type="NCBI Taxonomy" id="1124761"/>
    <lineage>
        <taxon>Bacteria</taxon>
        <taxon>Bacillati</taxon>
        <taxon>Actinomycetota</taxon>
        <taxon>Actinomycetes</taxon>
        <taxon>Streptosporangiales</taxon>
        <taxon>Streptosporangiaceae</taxon>
        <taxon>Nonomuraea</taxon>
    </lineage>
</organism>
<keyword evidence="1" id="KW-0805">Transcription regulation</keyword>
<dbReference type="InterPro" id="IPR036390">
    <property type="entry name" value="WH_DNA-bd_sf"/>
</dbReference>
<dbReference type="AlphaFoldDB" id="A0A7X0BX44"/>
<keyword evidence="2" id="KW-0238">DNA-binding</keyword>
<dbReference type="SUPFAM" id="SSF51206">
    <property type="entry name" value="cAMP-binding domain-like"/>
    <property type="match status" value="1"/>
</dbReference>
<dbReference type="InterPro" id="IPR018490">
    <property type="entry name" value="cNMP-bd_dom_sf"/>
</dbReference>
<dbReference type="InterPro" id="IPR014710">
    <property type="entry name" value="RmlC-like_jellyroll"/>
</dbReference>
<dbReference type="GO" id="GO:0003677">
    <property type="term" value="F:DNA binding"/>
    <property type="evidence" value="ECO:0007669"/>
    <property type="project" value="UniProtKB-KW"/>
</dbReference>
<evidence type="ECO:0000256" key="2">
    <source>
        <dbReference type="ARBA" id="ARBA00023125"/>
    </source>
</evidence>
<dbReference type="PROSITE" id="PS50042">
    <property type="entry name" value="CNMP_BINDING_3"/>
    <property type="match status" value="1"/>
</dbReference>
<sequence length="166" mass="18046">MEPDGSELLLAVRGAQDLLGELAVLDGEERSATVSALTSCLAYAVTAERFHRVVHEFELHGLLIRRAIRSLREGEGIRAELAGLSAVMRVARTLLRLAVGLEVPLTQSEVAAATGLSRSAVAGELAALRRSHIITTARRRMVIRDLDALRALAWHERPVLDTRPEG</sequence>
<dbReference type="Proteomes" id="UP000583800">
    <property type="component" value="Unassembled WGS sequence"/>
</dbReference>
<dbReference type="SUPFAM" id="SSF46785">
    <property type="entry name" value="Winged helix' DNA-binding domain"/>
    <property type="match status" value="1"/>
</dbReference>
<dbReference type="PROSITE" id="PS00889">
    <property type="entry name" value="CNMP_BINDING_2"/>
    <property type="match status" value="1"/>
</dbReference>
<dbReference type="Pfam" id="PF00027">
    <property type="entry name" value="cNMP_binding"/>
    <property type="match status" value="1"/>
</dbReference>
<dbReference type="EMBL" id="JACHJB010000001">
    <property type="protein sequence ID" value="MBB6344198.1"/>
    <property type="molecule type" value="Genomic_DNA"/>
</dbReference>
<proteinExistence type="predicted"/>
<reference evidence="6 7" key="1">
    <citation type="submission" date="2020-08" db="EMBL/GenBank/DDBJ databases">
        <title>Sequencing the genomes of 1000 actinobacteria strains.</title>
        <authorList>
            <person name="Klenk H.-P."/>
        </authorList>
    </citation>
    <scope>NUCLEOTIDE SEQUENCE [LARGE SCALE GENOMIC DNA]</scope>
    <source>
        <strain evidence="6 7">DSM 45913</strain>
    </source>
</reference>
<dbReference type="CDD" id="cd00038">
    <property type="entry name" value="CAP_ED"/>
    <property type="match status" value="1"/>
</dbReference>
<comment type="caution">
    <text evidence="6">The sequence shown here is derived from an EMBL/GenBank/DDBJ whole genome shotgun (WGS) entry which is preliminary data.</text>
</comment>
<dbReference type="Gene3D" id="2.60.120.10">
    <property type="entry name" value="Jelly Rolls"/>
    <property type="match status" value="1"/>
</dbReference>
<evidence type="ECO:0000259" key="4">
    <source>
        <dbReference type="PROSITE" id="PS50042"/>
    </source>
</evidence>
<evidence type="ECO:0000256" key="1">
    <source>
        <dbReference type="ARBA" id="ARBA00023015"/>
    </source>
</evidence>
<dbReference type="PROSITE" id="PS51063">
    <property type="entry name" value="HTH_CRP_2"/>
    <property type="match status" value="1"/>
</dbReference>
<evidence type="ECO:0000259" key="5">
    <source>
        <dbReference type="PROSITE" id="PS51063"/>
    </source>
</evidence>
<evidence type="ECO:0000313" key="7">
    <source>
        <dbReference type="Proteomes" id="UP000583800"/>
    </source>
</evidence>